<dbReference type="GO" id="GO:0009055">
    <property type="term" value="F:electron transfer activity"/>
    <property type="evidence" value="ECO:0007669"/>
    <property type="project" value="InterPro"/>
</dbReference>
<dbReference type="PROSITE" id="PS51485">
    <property type="entry name" value="PHYTOCYANIN"/>
    <property type="match status" value="1"/>
</dbReference>
<dbReference type="AlphaFoldDB" id="A0AAV1IB88"/>
<dbReference type="GO" id="GO:0046872">
    <property type="term" value="F:metal ion binding"/>
    <property type="evidence" value="ECO:0007669"/>
    <property type="project" value="UniProtKB-KW"/>
</dbReference>
<dbReference type="Proteomes" id="UP001314263">
    <property type="component" value="Unassembled WGS sequence"/>
</dbReference>
<dbReference type="SUPFAM" id="SSF49503">
    <property type="entry name" value="Cupredoxins"/>
    <property type="match status" value="1"/>
</dbReference>
<dbReference type="InterPro" id="IPR003245">
    <property type="entry name" value="Phytocyanin_dom"/>
</dbReference>
<name>A0AAV1IB88_9CHLO</name>
<keyword evidence="1" id="KW-0479">Metal-binding</keyword>
<evidence type="ECO:0000259" key="4">
    <source>
        <dbReference type="PROSITE" id="PS51485"/>
    </source>
</evidence>
<feature type="signal peptide" evidence="3">
    <location>
        <begin position="1"/>
        <end position="19"/>
    </location>
</feature>
<comment type="caution">
    <text evidence="5">The sequence shown here is derived from an EMBL/GenBank/DDBJ whole genome shotgun (WGS) entry which is preliminary data.</text>
</comment>
<keyword evidence="6" id="KW-1185">Reference proteome</keyword>
<accession>A0AAV1IB88</accession>
<sequence length="519" mass="55489">MEAATLLGVLLIAALAAEAAVLQLGAGRETWTTGIRYPVIHAHINDTLVFKYGRGEHNVAQVGEPSCNLTAARQLAGVTESPFILRFHQTGTFYYACTIPGHCEAGMLLTVEVTGGEPLAPAPDPEVVATSVPTPGNVMQSTQGGSACAPPVLVQGTNVTFHVSCLGPGIPLQPGQVTNDFYTMANPYPDKVVAVISQQSQIVDANGRQVPLSEVYCHHFFGSSSLIAGEGAEIRGSMDRAPLLPPYYNIINGSYYADPSTRLVNIHIINTAGVASYNMAPCIECWCRNPADQARDFYGGTACCTPRNCQSLLSNNTATVYKLQYNVTYRYAHGIEDAVQVHPQLLDVADGNVEYDVHRAEPGSVDVKTSVTSIDAQCPQIAPFGVMRCLGHQHIGGICMELYDTISGALICNSCAMYGNSSSVADPGQEHGYLVKMTDDTIIPPYQLRPGQNVTLVSRYDSSVDHFGVMALYIPLLVDWDPACPGRGTAPAPSQGARNIFETFQAAQGSLVPNSPSYK</sequence>
<dbReference type="InterPro" id="IPR008972">
    <property type="entry name" value="Cupredoxin"/>
</dbReference>
<organism evidence="5 6">
    <name type="scientific">Coccomyxa viridis</name>
    <dbReference type="NCBI Taxonomy" id="1274662"/>
    <lineage>
        <taxon>Eukaryota</taxon>
        <taxon>Viridiplantae</taxon>
        <taxon>Chlorophyta</taxon>
        <taxon>core chlorophytes</taxon>
        <taxon>Trebouxiophyceae</taxon>
        <taxon>Trebouxiophyceae incertae sedis</taxon>
        <taxon>Coccomyxaceae</taxon>
        <taxon>Coccomyxa</taxon>
    </lineage>
</organism>
<evidence type="ECO:0000313" key="5">
    <source>
        <dbReference type="EMBL" id="CAK0784636.1"/>
    </source>
</evidence>
<dbReference type="InterPro" id="IPR028871">
    <property type="entry name" value="BlueCu_1_BS"/>
</dbReference>
<feature type="chain" id="PRO_5043538955" description="Phytocyanin domain-containing protein" evidence="3">
    <location>
        <begin position="20"/>
        <end position="519"/>
    </location>
</feature>
<feature type="domain" description="Phytocyanin" evidence="4">
    <location>
        <begin position="20"/>
        <end position="115"/>
    </location>
</feature>
<dbReference type="InterPro" id="IPR011692">
    <property type="entry name" value="Stress_up-reg_Nod19"/>
</dbReference>
<keyword evidence="2" id="KW-0186">Copper</keyword>
<protein>
    <recommendedName>
        <fullName evidence="4">Phytocyanin domain-containing protein</fullName>
    </recommendedName>
</protein>
<dbReference type="PANTHER" id="PTHR33390:SF1">
    <property type="entry name" value="STRESS UP-REGULATED NOD 19 PROTEIN"/>
    <property type="match status" value="1"/>
</dbReference>
<evidence type="ECO:0000256" key="3">
    <source>
        <dbReference type="SAM" id="SignalP"/>
    </source>
</evidence>
<dbReference type="Gene3D" id="2.60.40.420">
    <property type="entry name" value="Cupredoxins - blue copper proteins"/>
    <property type="match status" value="1"/>
</dbReference>
<reference evidence="5 6" key="1">
    <citation type="submission" date="2023-10" db="EMBL/GenBank/DDBJ databases">
        <authorList>
            <person name="Maclean D."/>
            <person name="Macfadyen A."/>
        </authorList>
    </citation>
    <scope>NUCLEOTIDE SEQUENCE [LARGE SCALE GENOMIC DNA]</scope>
</reference>
<dbReference type="PANTHER" id="PTHR33390">
    <property type="entry name" value="STRESS UP-REGULATED NOD 19 PROTEIN"/>
    <property type="match status" value="1"/>
</dbReference>
<evidence type="ECO:0000256" key="2">
    <source>
        <dbReference type="ARBA" id="ARBA00023008"/>
    </source>
</evidence>
<dbReference type="PROSITE" id="PS00196">
    <property type="entry name" value="COPPER_BLUE"/>
    <property type="match status" value="1"/>
</dbReference>
<dbReference type="EMBL" id="CAUYUE010000011">
    <property type="protein sequence ID" value="CAK0784636.1"/>
    <property type="molecule type" value="Genomic_DNA"/>
</dbReference>
<dbReference type="Pfam" id="PF07712">
    <property type="entry name" value="SURNod19"/>
    <property type="match status" value="2"/>
</dbReference>
<evidence type="ECO:0000313" key="6">
    <source>
        <dbReference type="Proteomes" id="UP001314263"/>
    </source>
</evidence>
<keyword evidence="3" id="KW-0732">Signal</keyword>
<evidence type="ECO:0000256" key="1">
    <source>
        <dbReference type="ARBA" id="ARBA00022723"/>
    </source>
</evidence>
<gene>
    <name evidence="5" type="ORF">CVIRNUC_007840</name>
</gene>
<dbReference type="Pfam" id="PF02298">
    <property type="entry name" value="Cu_bind_like"/>
    <property type="match status" value="1"/>
</dbReference>
<proteinExistence type="predicted"/>